<name>A0A9P1FZ11_9DINO</name>
<keyword evidence="4" id="KW-1185">Reference proteome</keyword>
<accession>A0A9P1FZ11</accession>
<dbReference type="Proteomes" id="UP001152797">
    <property type="component" value="Unassembled WGS sequence"/>
</dbReference>
<organism evidence="2">
    <name type="scientific">Cladocopium goreaui</name>
    <dbReference type="NCBI Taxonomy" id="2562237"/>
    <lineage>
        <taxon>Eukaryota</taxon>
        <taxon>Sar</taxon>
        <taxon>Alveolata</taxon>
        <taxon>Dinophyceae</taxon>
        <taxon>Suessiales</taxon>
        <taxon>Symbiodiniaceae</taxon>
        <taxon>Cladocopium</taxon>
    </lineage>
</organism>
<evidence type="ECO:0000256" key="1">
    <source>
        <dbReference type="SAM" id="MobiDB-lite"/>
    </source>
</evidence>
<proteinExistence type="predicted"/>
<feature type="compositionally biased region" description="Low complexity" evidence="1">
    <location>
        <begin position="41"/>
        <end position="56"/>
    </location>
</feature>
<dbReference type="AlphaFoldDB" id="A0A9P1FZ11"/>
<gene>
    <name evidence="2" type="ORF">C1SCF055_LOCUS20536</name>
</gene>
<protein>
    <submittedName>
        <fullName evidence="2">Uncharacterized protein</fullName>
    </submittedName>
</protein>
<dbReference type="EMBL" id="CAMXCT030001880">
    <property type="protein sequence ID" value="CAL4781140.1"/>
    <property type="molecule type" value="Genomic_DNA"/>
</dbReference>
<dbReference type="EMBL" id="CAMXCT010001880">
    <property type="protein sequence ID" value="CAI3993828.1"/>
    <property type="molecule type" value="Genomic_DNA"/>
</dbReference>
<dbReference type="EMBL" id="CAMXCT020001880">
    <property type="protein sequence ID" value="CAL1147203.1"/>
    <property type="molecule type" value="Genomic_DNA"/>
</dbReference>
<comment type="caution">
    <text evidence="2">The sequence shown here is derived from an EMBL/GenBank/DDBJ whole genome shotgun (WGS) entry which is preliminary data.</text>
</comment>
<evidence type="ECO:0000313" key="3">
    <source>
        <dbReference type="EMBL" id="CAL4781140.1"/>
    </source>
</evidence>
<evidence type="ECO:0000313" key="4">
    <source>
        <dbReference type="Proteomes" id="UP001152797"/>
    </source>
</evidence>
<feature type="region of interest" description="Disordered" evidence="1">
    <location>
        <begin position="1"/>
        <end position="75"/>
    </location>
</feature>
<reference evidence="2" key="1">
    <citation type="submission" date="2022-10" db="EMBL/GenBank/DDBJ databases">
        <authorList>
            <person name="Chen Y."/>
            <person name="Dougan E. K."/>
            <person name="Chan C."/>
            <person name="Rhodes N."/>
            <person name="Thang M."/>
        </authorList>
    </citation>
    <scope>NUCLEOTIDE SEQUENCE</scope>
</reference>
<sequence>MAAGANQLGDYSGIGHDPLAAGETAQETVRDALPSEDEVRSTSSDDSSESASSDAEPAAEVEDAMPSVSADIPGPCWMNKKSKTVHKVGMADDTTFCGRCTMCYRADLICSRDAMASHLKEMADRKKR</sequence>
<evidence type="ECO:0000313" key="2">
    <source>
        <dbReference type="EMBL" id="CAI3993828.1"/>
    </source>
</evidence>
<reference evidence="3 4" key="2">
    <citation type="submission" date="2024-05" db="EMBL/GenBank/DDBJ databases">
        <authorList>
            <person name="Chen Y."/>
            <person name="Shah S."/>
            <person name="Dougan E. K."/>
            <person name="Thang M."/>
            <person name="Chan C."/>
        </authorList>
    </citation>
    <scope>NUCLEOTIDE SEQUENCE [LARGE SCALE GENOMIC DNA]</scope>
</reference>